<dbReference type="OrthoDB" id="6431331at2759"/>
<gene>
    <name evidence="1" type="ORF">HIM_12677</name>
</gene>
<name>A0A0F7ZZT9_9HYPO</name>
<sequence>MAVEILPVSNRLTPPPLAKARFIEELSLILKPHGEWDKFTVVSHSYGSVLTTHVLMSPELGHRVPSVVLIDPVTVMLHLPSVAFNFTRKRPKRANEWQLWFFGSSDPGVAYTLGRHFFWRENIIWKEELLSAGGGNGTFQRRKVAVCLGGRDLIVDAARVARYLEEEGKPSANMAVDRVVDVDVPQVGAGEIEVMLSPNLDHADILDSKAERKRLEDIVGQYCNIKR</sequence>
<protein>
    <recommendedName>
        <fullName evidence="3">AB hydrolase-1 domain-containing protein</fullName>
    </recommendedName>
</protein>
<dbReference type="EMBL" id="KQ031182">
    <property type="protein sequence ID" value="KJZ67934.1"/>
    <property type="molecule type" value="Genomic_DNA"/>
</dbReference>
<reference evidence="1 2" key="1">
    <citation type="journal article" date="2014" name="Genome Biol. Evol.">
        <title>Comparative genomics and transcriptomics analyses reveal divergent lifestyle features of nematode endoparasitic fungus Hirsutella minnesotensis.</title>
        <authorList>
            <person name="Lai Y."/>
            <person name="Liu K."/>
            <person name="Zhang X."/>
            <person name="Zhang X."/>
            <person name="Li K."/>
            <person name="Wang N."/>
            <person name="Shu C."/>
            <person name="Wu Y."/>
            <person name="Wang C."/>
            <person name="Bushley K.E."/>
            <person name="Xiang M."/>
            <person name="Liu X."/>
        </authorList>
    </citation>
    <scope>NUCLEOTIDE SEQUENCE [LARGE SCALE GENOMIC DNA]</scope>
    <source>
        <strain evidence="1 2">3608</strain>
    </source>
</reference>
<evidence type="ECO:0000313" key="2">
    <source>
        <dbReference type="Proteomes" id="UP000054481"/>
    </source>
</evidence>
<evidence type="ECO:0000313" key="1">
    <source>
        <dbReference type="EMBL" id="KJZ67934.1"/>
    </source>
</evidence>
<evidence type="ECO:0008006" key="3">
    <source>
        <dbReference type="Google" id="ProtNLM"/>
    </source>
</evidence>
<keyword evidence="2" id="KW-1185">Reference proteome</keyword>
<dbReference type="PANTHER" id="PTHR37471:SF1">
    <property type="entry name" value="AB HYDROLASE-1 DOMAIN-CONTAINING PROTEIN"/>
    <property type="match status" value="1"/>
</dbReference>
<organism evidence="1 2">
    <name type="scientific">Hirsutella minnesotensis 3608</name>
    <dbReference type="NCBI Taxonomy" id="1043627"/>
    <lineage>
        <taxon>Eukaryota</taxon>
        <taxon>Fungi</taxon>
        <taxon>Dikarya</taxon>
        <taxon>Ascomycota</taxon>
        <taxon>Pezizomycotina</taxon>
        <taxon>Sordariomycetes</taxon>
        <taxon>Hypocreomycetidae</taxon>
        <taxon>Hypocreales</taxon>
        <taxon>Ophiocordycipitaceae</taxon>
        <taxon>Hirsutella</taxon>
    </lineage>
</organism>
<dbReference type="Gene3D" id="3.40.50.1820">
    <property type="entry name" value="alpha/beta hydrolase"/>
    <property type="match status" value="1"/>
</dbReference>
<dbReference type="InterPro" id="IPR029058">
    <property type="entry name" value="AB_hydrolase_fold"/>
</dbReference>
<dbReference type="SUPFAM" id="SSF53474">
    <property type="entry name" value="alpha/beta-Hydrolases"/>
    <property type="match status" value="1"/>
</dbReference>
<accession>A0A0F7ZZT9</accession>
<dbReference type="PANTHER" id="PTHR37471">
    <property type="entry name" value="UNNAMED PRODUCT"/>
    <property type="match status" value="1"/>
</dbReference>
<dbReference type="AlphaFoldDB" id="A0A0F7ZZT9"/>
<dbReference type="Proteomes" id="UP000054481">
    <property type="component" value="Unassembled WGS sequence"/>
</dbReference>
<proteinExistence type="predicted"/>